<dbReference type="GO" id="GO:0090730">
    <property type="term" value="C:Las1 complex"/>
    <property type="evidence" value="ECO:0007669"/>
    <property type="project" value="InterPro"/>
</dbReference>
<dbReference type="GO" id="GO:0000470">
    <property type="term" value="P:maturation of LSU-rRNA"/>
    <property type="evidence" value="ECO:0007669"/>
    <property type="project" value="TreeGrafter"/>
</dbReference>
<dbReference type="Pfam" id="PF04031">
    <property type="entry name" value="Las1"/>
    <property type="match status" value="1"/>
</dbReference>
<dbReference type="GO" id="GO:0000460">
    <property type="term" value="P:maturation of 5.8S rRNA"/>
    <property type="evidence" value="ECO:0007669"/>
    <property type="project" value="TreeGrafter"/>
</dbReference>
<dbReference type="Proteomes" id="UP001221413">
    <property type="component" value="Unassembled WGS sequence"/>
</dbReference>
<keyword evidence="1" id="KW-0175">Coiled coil</keyword>
<reference evidence="3" key="1">
    <citation type="submission" date="2023-01" db="EMBL/GenBank/DDBJ databases">
        <title>The chitinases involved in constricting ring structure development in the nematode-trapping fungus Drechslerella dactyloides.</title>
        <authorList>
            <person name="Wang R."/>
            <person name="Zhang L."/>
            <person name="Tang P."/>
            <person name="Li S."/>
            <person name="Liang L."/>
        </authorList>
    </citation>
    <scope>NUCLEOTIDE SEQUENCE</scope>
    <source>
        <strain evidence="3">YMF1.00031</strain>
    </source>
</reference>
<sequence length="498" mass="55287">MPKLALYHQASWNQRTLGSAEHFAAEFIAGKVEIQGAYRLRHSLKVLLYEHADGNDGRPRALEIVRAWSTRGRLPHAIESTAQLTECFIHDTPRQSELMVRMGYATAICRFVNGLLDPAQRSHFAVSMYNLAQELDLPASFVDVRHAATHEGLPSIGVLRTTCSRALDWLWVHYWDRIDSSGGVEDEIGGSAGRPVDQAQISRVQSLLDRWETLKKGVQGRSREAATRKGEKEEASICAELAGIFKGSAGHGLFLEILVHEHLLAMEESGTMMSIYKTTNAWKPLIRHLDARIEDFTADLINTVLEALQEVEDTEANSRDDFAETESEYTYQWLEFLVLLVMKGQLAAGSASLTDDIVSRCILSQNMWCLRLAEYAISQSSLLETKYSQACTAAKKRLANAPKPTSAAADQAPQDPGLANSDKDADVDMDQELEDFEAKLRSLQAQREQWAARKALDVSTTAAAQAIQDACTVTPSGRRAARFRRAEESWVPKPMGIA</sequence>
<organism evidence="3 4">
    <name type="scientific">Drechslerella dactyloides</name>
    <name type="common">Nematode-trapping fungus</name>
    <name type="synonym">Arthrobotrys dactyloides</name>
    <dbReference type="NCBI Taxonomy" id="74499"/>
    <lineage>
        <taxon>Eukaryota</taxon>
        <taxon>Fungi</taxon>
        <taxon>Dikarya</taxon>
        <taxon>Ascomycota</taxon>
        <taxon>Pezizomycotina</taxon>
        <taxon>Orbiliomycetes</taxon>
        <taxon>Orbiliales</taxon>
        <taxon>Orbiliaceae</taxon>
        <taxon>Drechslerella</taxon>
    </lineage>
</organism>
<gene>
    <name evidence="3" type="ORF">Dda_2747</name>
</gene>
<dbReference type="PANTHER" id="PTHR15002:SF0">
    <property type="entry name" value="RIBOSOMAL BIOGENESIS PROTEIN LAS1L"/>
    <property type="match status" value="1"/>
</dbReference>
<evidence type="ECO:0000313" key="4">
    <source>
        <dbReference type="Proteomes" id="UP001221413"/>
    </source>
</evidence>
<feature type="coiled-coil region" evidence="1">
    <location>
        <begin position="426"/>
        <end position="453"/>
    </location>
</feature>
<dbReference type="GO" id="GO:0004519">
    <property type="term" value="F:endonuclease activity"/>
    <property type="evidence" value="ECO:0007669"/>
    <property type="project" value="InterPro"/>
</dbReference>
<evidence type="ECO:0000256" key="2">
    <source>
        <dbReference type="SAM" id="MobiDB-lite"/>
    </source>
</evidence>
<proteinExistence type="predicted"/>
<evidence type="ECO:0008006" key="5">
    <source>
        <dbReference type="Google" id="ProtNLM"/>
    </source>
</evidence>
<comment type="caution">
    <text evidence="3">The sequence shown here is derived from an EMBL/GenBank/DDBJ whole genome shotgun (WGS) entry which is preliminary data.</text>
</comment>
<dbReference type="EMBL" id="JAQGDS010000003">
    <property type="protein sequence ID" value="KAJ6261948.1"/>
    <property type="molecule type" value="Genomic_DNA"/>
</dbReference>
<feature type="region of interest" description="Disordered" evidence="2">
    <location>
        <begin position="399"/>
        <end position="424"/>
    </location>
</feature>
<evidence type="ECO:0000256" key="1">
    <source>
        <dbReference type="SAM" id="Coils"/>
    </source>
</evidence>
<dbReference type="GO" id="GO:0030687">
    <property type="term" value="C:preribosome, large subunit precursor"/>
    <property type="evidence" value="ECO:0007669"/>
    <property type="project" value="TreeGrafter"/>
</dbReference>
<protein>
    <recommendedName>
        <fullName evidence="5">Las1-domain-containing protein</fullName>
    </recommendedName>
</protein>
<dbReference type="PANTHER" id="PTHR15002">
    <property type="entry name" value="RIBOSOMAL BIOGENESIS PROTEIN LAS1L"/>
    <property type="match status" value="1"/>
</dbReference>
<evidence type="ECO:0000313" key="3">
    <source>
        <dbReference type="EMBL" id="KAJ6261948.1"/>
    </source>
</evidence>
<dbReference type="InterPro" id="IPR007174">
    <property type="entry name" value="Las1"/>
</dbReference>
<name>A0AAD6J049_DREDA</name>
<accession>A0AAD6J049</accession>
<dbReference type="AlphaFoldDB" id="A0AAD6J049"/>
<keyword evidence="4" id="KW-1185">Reference proteome</keyword>